<evidence type="ECO:0000313" key="1">
    <source>
        <dbReference type="EMBL" id="BAE90290.1"/>
    </source>
</evidence>
<accession>I7GNM9</accession>
<reference evidence="2" key="3">
    <citation type="submission" date="2025-05" db="UniProtKB">
        <authorList>
            <consortium name="Ensembl"/>
        </authorList>
    </citation>
    <scope>IDENTIFICATION</scope>
</reference>
<evidence type="ECO:0000313" key="2">
    <source>
        <dbReference type="Ensembl" id="ENSMFAP00000048498.1"/>
    </source>
</evidence>
<keyword evidence="3" id="KW-1185">Reference proteome</keyword>
<organism evidence="1">
    <name type="scientific">Macaca fascicularis</name>
    <name type="common">Crab-eating macaque</name>
    <name type="synonym">Cynomolgus monkey</name>
    <dbReference type="NCBI Taxonomy" id="9541"/>
    <lineage>
        <taxon>Eukaryota</taxon>
        <taxon>Metazoa</taxon>
        <taxon>Chordata</taxon>
        <taxon>Craniata</taxon>
        <taxon>Vertebrata</taxon>
        <taxon>Euteleostomi</taxon>
        <taxon>Mammalia</taxon>
        <taxon>Eutheria</taxon>
        <taxon>Euarchontoglires</taxon>
        <taxon>Primates</taxon>
        <taxon>Haplorrhini</taxon>
        <taxon>Catarrhini</taxon>
        <taxon>Cercopithecidae</taxon>
        <taxon>Cercopithecinae</taxon>
        <taxon>Macaca</taxon>
    </lineage>
</organism>
<dbReference type="Proteomes" id="UP000233100">
    <property type="component" value="Chromosome 18"/>
</dbReference>
<dbReference type="AlphaFoldDB" id="I7GNM9"/>
<dbReference type="EMBL" id="AB173228">
    <property type="protein sequence ID" value="BAE90290.1"/>
    <property type="molecule type" value="mRNA"/>
</dbReference>
<proteinExistence type="evidence at transcript level"/>
<reference evidence="1" key="1">
    <citation type="journal article" date="2007" name="PLoS Biol.">
        <title>Rate of evolution in brain-expressed genes in humans and other primates.</title>
        <authorList>
            <person name="Wang H.-Y."/>
            <person name="Chien H.-C."/>
            <person name="Osada N."/>
            <person name="Hashimoto K."/>
            <person name="Sugano S."/>
            <person name="Gojobori T."/>
            <person name="Chou C.-K."/>
            <person name="Tsai S.-F."/>
            <person name="Wu C.-I."/>
            <person name="Shen C.-K.J."/>
        </authorList>
    </citation>
    <scope>NUCLEOTIDE SEQUENCE</scope>
</reference>
<evidence type="ECO:0000313" key="3">
    <source>
        <dbReference type="Proteomes" id="UP000233100"/>
    </source>
</evidence>
<name>I7GNM9_MACFA</name>
<dbReference type="Ensembl" id="ENSMFAT00000080288.1">
    <property type="protein sequence ID" value="ENSMFAP00000048498.1"/>
    <property type="gene ID" value="ENSMFAG00000058473.1"/>
</dbReference>
<reference evidence="2 3" key="2">
    <citation type="submission" date="2013-03" db="EMBL/GenBank/DDBJ databases">
        <authorList>
            <person name="Warren W."/>
            <person name="Wilson R.K."/>
        </authorList>
    </citation>
    <scope>NUCLEOTIDE SEQUENCE</scope>
</reference>
<protein>
    <submittedName>
        <fullName evidence="1">Macaca fascicularis brain cDNA, clone: QflA-21586</fullName>
    </submittedName>
</protein>
<sequence>MKTEDDRNFIFSNILAA</sequence>